<dbReference type="GO" id="GO:0005764">
    <property type="term" value="C:lysosome"/>
    <property type="evidence" value="ECO:0007669"/>
    <property type="project" value="UniProtKB-ARBA"/>
</dbReference>
<keyword evidence="2" id="KW-0813">Transport</keyword>
<dbReference type="GO" id="GO:0005774">
    <property type="term" value="C:vacuolar membrane"/>
    <property type="evidence" value="ECO:0007669"/>
    <property type="project" value="TreeGrafter"/>
</dbReference>
<dbReference type="InterPro" id="IPR005225">
    <property type="entry name" value="Small_GTP-bd"/>
</dbReference>
<dbReference type="InterPro" id="IPR027417">
    <property type="entry name" value="P-loop_NTPase"/>
</dbReference>
<evidence type="ECO:0000313" key="12">
    <source>
        <dbReference type="Proteomes" id="UP001279734"/>
    </source>
</evidence>
<dbReference type="GO" id="GO:0002682">
    <property type="term" value="P:regulation of immune system process"/>
    <property type="evidence" value="ECO:0007669"/>
    <property type="project" value="UniProtKB-ARBA"/>
</dbReference>
<dbReference type="PROSITE" id="PS51419">
    <property type="entry name" value="RAB"/>
    <property type="match status" value="1"/>
</dbReference>
<comment type="caution">
    <text evidence="11">The sequence shown here is derived from an EMBL/GenBank/DDBJ whole genome shotgun (WGS) entry which is preliminary data.</text>
</comment>
<keyword evidence="8" id="KW-0636">Prenylation</keyword>
<keyword evidence="3" id="KW-0488">Methylation</keyword>
<proteinExistence type="inferred from homology"/>
<dbReference type="PRINTS" id="PR00449">
    <property type="entry name" value="RASTRNSFRMNG"/>
</dbReference>
<keyword evidence="4" id="KW-0547">Nucleotide-binding</keyword>
<keyword evidence="5" id="KW-0653">Protein transport</keyword>
<gene>
    <name evidence="11" type="ORF">Nepgr_026362</name>
</gene>
<evidence type="ECO:0000256" key="3">
    <source>
        <dbReference type="ARBA" id="ARBA00022481"/>
    </source>
</evidence>
<dbReference type="NCBIfam" id="TIGR00231">
    <property type="entry name" value="small_GTP"/>
    <property type="match status" value="1"/>
</dbReference>
<reference evidence="11" key="1">
    <citation type="submission" date="2023-05" db="EMBL/GenBank/DDBJ databases">
        <title>Nepenthes gracilis genome sequencing.</title>
        <authorList>
            <person name="Fukushima K."/>
        </authorList>
    </citation>
    <scope>NUCLEOTIDE SEQUENCE</scope>
    <source>
        <strain evidence="11">SING2019-196</strain>
    </source>
</reference>
<evidence type="ECO:0000256" key="10">
    <source>
        <dbReference type="ARBA" id="ARBA00067801"/>
    </source>
</evidence>
<dbReference type="GO" id="GO:0003924">
    <property type="term" value="F:GTPase activity"/>
    <property type="evidence" value="ECO:0007669"/>
    <property type="project" value="InterPro"/>
</dbReference>
<evidence type="ECO:0000256" key="6">
    <source>
        <dbReference type="ARBA" id="ARBA00023134"/>
    </source>
</evidence>
<evidence type="ECO:0000256" key="7">
    <source>
        <dbReference type="ARBA" id="ARBA00023288"/>
    </source>
</evidence>
<dbReference type="SMART" id="SM00175">
    <property type="entry name" value="RAB"/>
    <property type="match status" value="1"/>
</dbReference>
<evidence type="ECO:0000256" key="5">
    <source>
        <dbReference type="ARBA" id="ARBA00022927"/>
    </source>
</evidence>
<evidence type="ECO:0000256" key="1">
    <source>
        <dbReference type="ARBA" id="ARBA00006270"/>
    </source>
</evidence>
<keyword evidence="12" id="KW-1185">Reference proteome</keyword>
<dbReference type="GO" id="GO:0005770">
    <property type="term" value="C:late endosome"/>
    <property type="evidence" value="ECO:0007669"/>
    <property type="project" value="UniProtKB-ARBA"/>
</dbReference>
<dbReference type="PANTHER" id="PTHR47981">
    <property type="entry name" value="RAB FAMILY"/>
    <property type="match status" value="1"/>
</dbReference>
<protein>
    <recommendedName>
        <fullName evidence="10">Ras-related protein Rab-7b</fullName>
    </recommendedName>
</protein>
<dbReference type="GO" id="GO:0005525">
    <property type="term" value="F:GTP binding"/>
    <property type="evidence" value="ECO:0007669"/>
    <property type="project" value="UniProtKB-KW"/>
</dbReference>
<organism evidence="11 12">
    <name type="scientific">Nepenthes gracilis</name>
    <name type="common">Slender pitcher plant</name>
    <dbReference type="NCBI Taxonomy" id="150966"/>
    <lineage>
        <taxon>Eukaryota</taxon>
        <taxon>Viridiplantae</taxon>
        <taxon>Streptophyta</taxon>
        <taxon>Embryophyta</taxon>
        <taxon>Tracheophyta</taxon>
        <taxon>Spermatophyta</taxon>
        <taxon>Magnoliopsida</taxon>
        <taxon>eudicotyledons</taxon>
        <taxon>Gunneridae</taxon>
        <taxon>Pentapetalae</taxon>
        <taxon>Caryophyllales</taxon>
        <taxon>Nepenthaceae</taxon>
        <taxon>Nepenthes</taxon>
    </lineage>
</organism>
<accession>A0AAD3T8B5</accession>
<dbReference type="Pfam" id="PF00071">
    <property type="entry name" value="Ras"/>
    <property type="match status" value="1"/>
</dbReference>
<evidence type="ECO:0000256" key="4">
    <source>
        <dbReference type="ARBA" id="ARBA00022741"/>
    </source>
</evidence>
<dbReference type="InterPro" id="IPR001806">
    <property type="entry name" value="Small_GTPase"/>
</dbReference>
<keyword evidence="6" id="KW-0342">GTP-binding</keyword>
<dbReference type="SMART" id="SM00173">
    <property type="entry name" value="RAS"/>
    <property type="match status" value="1"/>
</dbReference>
<dbReference type="GO" id="GO:0015031">
    <property type="term" value="P:protein transport"/>
    <property type="evidence" value="ECO:0007669"/>
    <property type="project" value="UniProtKB-KW"/>
</dbReference>
<dbReference type="EMBL" id="BSYO01000028">
    <property type="protein sequence ID" value="GMH24519.1"/>
    <property type="molecule type" value="Genomic_DNA"/>
</dbReference>
<dbReference type="GO" id="GO:0030139">
    <property type="term" value="C:endocytic vesicle"/>
    <property type="evidence" value="ECO:0007669"/>
    <property type="project" value="UniProtKB-ARBA"/>
</dbReference>
<evidence type="ECO:0000313" key="11">
    <source>
        <dbReference type="EMBL" id="GMH24519.1"/>
    </source>
</evidence>
<keyword evidence="7" id="KW-0449">Lipoprotein</keyword>
<dbReference type="Gene3D" id="3.40.50.300">
    <property type="entry name" value="P-loop containing nucleotide triphosphate hydrolases"/>
    <property type="match status" value="1"/>
</dbReference>
<dbReference type="AlphaFoldDB" id="A0AAD3T8B5"/>
<dbReference type="Proteomes" id="UP001279734">
    <property type="component" value="Unassembled WGS sequence"/>
</dbReference>
<sequence length="208" mass="23312">MDMLLQKTLLKVIVLGDVGVGKTSLINRYIHKKFSHQYKATIGADFATKELQLKDKLVNLQVMGHGGQERFQSLGSAFFRGADCCMLVYDVSLLKSFESLLYWRQEFIKQTDIPDPENFPFVVIGNKIDIDGGANRTVAQRMAKEWCESNGRVPYFETSAKEDINIDVVFLSAATAALSRERVQDIYYDSIASSISGIEQRGGCACYN</sequence>
<comment type="similarity">
    <text evidence="1">Belongs to the small GTPase superfamily. Rab family.</text>
</comment>
<dbReference type="PROSITE" id="PS51421">
    <property type="entry name" value="RAS"/>
    <property type="match status" value="1"/>
</dbReference>
<evidence type="ECO:0000256" key="8">
    <source>
        <dbReference type="ARBA" id="ARBA00023289"/>
    </source>
</evidence>
<comment type="subcellular location">
    <subcellularLocation>
        <location evidence="9">Endomembrane system</location>
        <topology evidence="9">Lipid-anchor</topology>
        <orientation evidence="9">Cytoplasmic side</orientation>
    </subcellularLocation>
</comment>
<dbReference type="SMART" id="SM00176">
    <property type="entry name" value="RAN"/>
    <property type="match status" value="1"/>
</dbReference>
<evidence type="ECO:0000256" key="2">
    <source>
        <dbReference type="ARBA" id="ARBA00022448"/>
    </source>
</evidence>
<dbReference type="FunFam" id="3.40.50.300:FF:000751">
    <property type="entry name" value="Rab family GTPase, putative"/>
    <property type="match status" value="1"/>
</dbReference>
<name>A0AAD3T8B5_NEPGR</name>
<dbReference type="SMART" id="SM00174">
    <property type="entry name" value="RHO"/>
    <property type="match status" value="1"/>
</dbReference>
<dbReference type="SUPFAM" id="SSF52540">
    <property type="entry name" value="P-loop containing nucleoside triphosphate hydrolases"/>
    <property type="match status" value="1"/>
</dbReference>
<evidence type="ECO:0000256" key="9">
    <source>
        <dbReference type="ARBA" id="ARBA00046278"/>
    </source>
</evidence>
<dbReference type="PANTHER" id="PTHR47981:SF2">
    <property type="entry name" value="RAS-RELATED PROTEIN RABG3B"/>
    <property type="match status" value="1"/>
</dbReference>